<dbReference type="EMBL" id="OZ035834">
    <property type="protein sequence ID" value="CAL1574839.1"/>
    <property type="molecule type" value="Genomic_DNA"/>
</dbReference>
<dbReference type="Pfam" id="PF06060">
    <property type="entry name" value="Mesothelin"/>
    <property type="match status" value="1"/>
</dbReference>
<evidence type="ECO:0000256" key="6">
    <source>
        <dbReference type="ARBA" id="ARBA00023180"/>
    </source>
</evidence>
<evidence type="ECO:0000256" key="2">
    <source>
        <dbReference type="ARBA" id="ARBA00011016"/>
    </source>
</evidence>
<keyword evidence="4" id="KW-0130">Cell adhesion</keyword>
<accession>A0AAV2JHR2</accession>
<name>A0AAV2JHR2_KNICA</name>
<proteinExistence type="inferred from homology"/>
<gene>
    <name evidence="7" type="ORF">KC01_LOCUS6515</name>
</gene>
<dbReference type="Proteomes" id="UP001497482">
    <property type="component" value="Chromosome 12"/>
</dbReference>
<comment type="subcellular location">
    <subcellularLocation>
        <location evidence="1">Membrane</location>
    </subcellularLocation>
</comment>
<comment type="similarity">
    <text evidence="2">Belongs to the mesothelin family.</text>
</comment>
<keyword evidence="5" id="KW-0472">Membrane</keyword>
<dbReference type="InterPro" id="IPR010335">
    <property type="entry name" value="Mesothelin"/>
</dbReference>
<evidence type="ECO:0000256" key="3">
    <source>
        <dbReference type="ARBA" id="ARBA00022729"/>
    </source>
</evidence>
<protein>
    <submittedName>
        <fullName evidence="7">Uncharacterized protein</fullName>
    </submittedName>
</protein>
<evidence type="ECO:0000256" key="5">
    <source>
        <dbReference type="ARBA" id="ARBA00023136"/>
    </source>
</evidence>
<dbReference type="GO" id="GO:0007160">
    <property type="term" value="P:cell-matrix adhesion"/>
    <property type="evidence" value="ECO:0007669"/>
    <property type="project" value="TreeGrafter"/>
</dbReference>
<dbReference type="PANTHER" id="PTHR23412:SF6">
    <property type="entry name" value="MESOTHELIN"/>
    <property type="match status" value="1"/>
</dbReference>
<keyword evidence="3" id="KW-0732">Signal</keyword>
<keyword evidence="8" id="KW-1185">Reference proteome</keyword>
<dbReference type="GO" id="GO:0016020">
    <property type="term" value="C:membrane"/>
    <property type="evidence" value="ECO:0007669"/>
    <property type="project" value="UniProtKB-SubCell"/>
</dbReference>
<reference evidence="7 8" key="1">
    <citation type="submission" date="2024-04" db="EMBL/GenBank/DDBJ databases">
        <authorList>
            <person name="Waldvogel A.-M."/>
            <person name="Schoenle A."/>
        </authorList>
    </citation>
    <scope>NUCLEOTIDE SEQUENCE [LARGE SCALE GENOMIC DNA]</scope>
</reference>
<keyword evidence="6" id="KW-0325">Glycoprotein</keyword>
<evidence type="ECO:0000256" key="1">
    <source>
        <dbReference type="ARBA" id="ARBA00004370"/>
    </source>
</evidence>
<sequence length="2314" mass="257385">MPSQNVLFCLSANNFSCSSFQAIIRTLDGQKTSMGQQSAEAVFTHLINPFLLRNNPSDPGCRSSSPDTKRWLEDNLGRFSEFATTLAELKQLNPNISTKTLTGLTPAQIAQLTLSEGFFNDTNAIASVFQQLEEGNSFENVNQFYQELQAGEGSPAFEPEARDVAMNRTFAIISIAFNDFTTSQWKHWFLYQLEPVLSSFKPQMFTAAQDHLNCTNYRIVVKGLSKASRDMPEQAQRGLARGMFKYIKNVTNMVTQPECKRVNETDGEWLQENLGSFTEHLTYSDIRSFNLSQVHIADSLSPNQQADLLLELESGNLEEEAVVSKVLENYTRSPEELGHFFRIFSNITKQRNITYIQNENVRDTILNQTWTVLVEYLVEFDTQDYEEWFGSNLLTLILSFKVEYVQAIPDNISCDSYEAIDSAFEKSYTSAPLTDSASVESTIKSLRTRFPRCSIPASFECKVLLRDETLICAEVDSSQVEQTHSTDASAEATCGYTVIEHACSSATNITARNVAMLLNCSRNGTKENPAVWKLLFSKASPVLDAALEMFSTMVGNTSFPSLSSALEAIVELRISDFDPAQLQNQSFIGKWFQTKIRPFLAMPSQNVLFCLSANNFSCSSFQAIIRTLDGQKTSMGQQSAEAVFTHLINPFLLRNNPSDPGCRSSSPDTKRWLEDNLGRFSEFATLAELKQLNPNISTETLTGLTPAQIAQLTLSEGFFNDTNAIASVFQQLEEGNSFENVNQFYQELQAGEGSPAFEPEARDVAMNRTFAIISIAFNDFTTSQWKHWFLYQLEPVLSSFKPQMFTAAQDHLNCTNYRIVVKGLSKASRDMPEQAQRGLARGMFKYIKNVTNMVTQPACNQGIKTDSERLKLNLGTFIEHLTYTEIQSLNLTDVRIGDLSAEQQADFLLEPTNLSNETYVTDIFKTLTQSPDTQKISSFYNKFVTGASQQNLSLIEPGIRDSMFNSTINFLGPQLPLLQSEDVRLWFQVYLTLFLPSINANTFEVIPRDISCDSYQHIVKGCDKVFVQLSESQTQYVYTFTRDYLSRPSSGSSCVDSVNDDRDWIGKNLGQFRTHASYREMLTFKEDLKGVEVLDLLTFSQIAELAATPSQLQTREDVTKVMTGISPEDLGIFFDTVSPAIQMHQGNYTEEVTSSLLQTALDKANLSSPSVSDPDYLLWLNDRLNPLLVNLSSTLVTPLFDTVQSRSCNISQYMYSLLDSISLTLSQITQQKIYENIYLHLQEPTPIRCYERGSFYGFLKNTFLSFGFPDVPMFMSLLPTERKAELLATVTTSEVGQFFSQPNVIGDFDICDFYNNYNQTPAFLEREDVPDDVRLKTLPCVWPMALSSESQSEAALWFDLRLKNYLRFLNKNLISSSQVKNATCFSFQKLVAVMGNNFTYNSTEFVREDFYNSMKTYLVPESGIKCYNASTPGLNSNSWFVENIGAFVMLVTVEDLNAFIPSGEGGSIYKDRANVELFNNPAISEDVRNVFVGILFERNPTSSPITLPDVLLCSPDIPTPAFESLNETETLRILQRLKEFCNGTEDPEVNTALVSNLKSFSAETFSSLGSASGGLTTTQISSVPGHVLISSLGTLGSVSSWNQEQAGAVIKAMFASGFQIKTGSSLSSLGTLIVGISSGAILNIPSSELLSISGNPAFINNMLIASPVVKEVFVRKIISVDSSPANVVENVPNELATKIPLSMLLFTSGTVDINQINKKTWTSEQAPMFFESVSTSDFDEEELSPSVLQGFTCTTVRKASKNKIKKLVRACRQREGRSKVFLKESQLTCMYNFIKEDITQTFTEYPSDLLLYLDAKDVQGNSCRSYISVVGAADFSVASPVLNKPEKILNEAISCLEIRNTSLRKEDIQTMGNLLCTMNSSYIQNSDPYVLEALKSCKDLSESQVAAVEAQLQSGKTSYGLVSTWDEETLQNLEPLPLYFTKNIWSQVKTTKTRTFLKRFMRKLRKSKTEKRKLKSFFKSVNGHRAKRGAGCTVGNITAVTVQDNSFPFGYDQSQFDLCLDLSVLKESLSTICEKVDDDGFQAVILKKLNEAYPAGVSDENVQVLGSASRTASLLDISKWNITKVDTLSALMNTDNGPWEAEKSKAVITKYLSTPGNALNTTELNAIDSNLCSLDTATLTSITSDNLRNAKSLNVASCSLEQKKVIYETSKTAFSSNRGDATVYFNLIKNYLGGAPLADIQTLSGQNIHMDISTFQSLDTNVINNLTVGEVQGLLGSSVADLKTFEKAPVVEAWINTQTQPDLDTLDLGLTTTRVTPTAPPLTINNSTAANTSAPGKYLHKSLQLTHSQQSLQK</sequence>
<evidence type="ECO:0000256" key="4">
    <source>
        <dbReference type="ARBA" id="ARBA00022889"/>
    </source>
</evidence>
<dbReference type="GO" id="GO:0009986">
    <property type="term" value="C:cell surface"/>
    <property type="evidence" value="ECO:0007669"/>
    <property type="project" value="TreeGrafter"/>
</dbReference>
<dbReference type="InterPro" id="IPR026664">
    <property type="entry name" value="Stereocilin-rel"/>
</dbReference>
<dbReference type="PANTHER" id="PTHR23412">
    <property type="entry name" value="STEREOCILIN RELATED"/>
    <property type="match status" value="1"/>
</dbReference>
<evidence type="ECO:0000313" key="7">
    <source>
        <dbReference type="EMBL" id="CAL1574839.1"/>
    </source>
</evidence>
<evidence type="ECO:0000313" key="8">
    <source>
        <dbReference type="Proteomes" id="UP001497482"/>
    </source>
</evidence>
<organism evidence="7 8">
    <name type="scientific">Knipowitschia caucasica</name>
    <name type="common">Caucasian dwarf goby</name>
    <name type="synonym">Pomatoschistus caucasicus</name>
    <dbReference type="NCBI Taxonomy" id="637954"/>
    <lineage>
        <taxon>Eukaryota</taxon>
        <taxon>Metazoa</taxon>
        <taxon>Chordata</taxon>
        <taxon>Craniata</taxon>
        <taxon>Vertebrata</taxon>
        <taxon>Euteleostomi</taxon>
        <taxon>Actinopterygii</taxon>
        <taxon>Neopterygii</taxon>
        <taxon>Teleostei</taxon>
        <taxon>Neoteleostei</taxon>
        <taxon>Acanthomorphata</taxon>
        <taxon>Gobiaria</taxon>
        <taxon>Gobiiformes</taxon>
        <taxon>Gobioidei</taxon>
        <taxon>Gobiidae</taxon>
        <taxon>Gobiinae</taxon>
        <taxon>Knipowitschia</taxon>
    </lineage>
</organism>